<dbReference type="Gene3D" id="3.40.50.2000">
    <property type="entry name" value="Glycogen Phosphorylase B"/>
    <property type="match status" value="1"/>
</dbReference>
<reference evidence="1" key="1">
    <citation type="journal article" date="2013" name="Environ. Microbiol.">
        <title>Seasonally variable intestinal metagenomes of the red palm weevil (Rhynchophorus ferrugineus).</title>
        <authorList>
            <person name="Jia S."/>
            <person name="Zhang X."/>
            <person name="Zhang G."/>
            <person name="Yin A."/>
            <person name="Zhang S."/>
            <person name="Li F."/>
            <person name="Wang L."/>
            <person name="Zhao D."/>
            <person name="Yun Q."/>
            <person name="Tala"/>
            <person name="Wang J."/>
            <person name="Sun G."/>
            <person name="Baabdullah M."/>
            <person name="Yu X."/>
            <person name="Hu S."/>
            <person name="Al-Mssallem I.S."/>
            <person name="Yu J."/>
        </authorList>
    </citation>
    <scope>NUCLEOTIDE SEQUENCE</scope>
</reference>
<proteinExistence type="predicted"/>
<dbReference type="EMBL" id="KF121978">
    <property type="protein sequence ID" value="AIA89269.1"/>
    <property type="molecule type" value="Genomic_DNA"/>
</dbReference>
<protein>
    <submittedName>
        <fullName evidence="1">CAZy families GT4 protein</fullName>
    </submittedName>
</protein>
<dbReference type="SUPFAM" id="SSF53756">
    <property type="entry name" value="UDP-Glycosyltransferase/glycogen phosphorylase"/>
    <property type="match status" value="1"/>
</dbReference>
<dbReference type="AlphaFoldDB" id="A0A060C216"/>
<name>A0A060C216_9HELI</name>
<organism evidence="1">
    <name type="scientific">uncultured Wolinella sp</name>
    <dbReference type="NCBI Taxonomy" id="270356"/>
    <lineage>
        <taxon>Bacteria</taxon>
        <taxon>Pseudomonadati</taxon>
        <taxon>Campylobacterota</taxon>
        <taxon>Epsilonproteobacteria</taxon>
        <taxon>Campylobacterales</taxon>
        <taxon>Helicobacteraceae</taxon>
        <taxon>Wolinella</taxon>
        <taxon>environmental samples</taxon>
    </lineage>
</organism>
<feature type="non-terminal residue" evidence="1">
    <location>
        <position position="149"/>
    </location>
</feature>
<sequence length="149" mass="16177">MRAARSALAGRSFDAVLADDIDTLPLALSLGAPGGVHADLHEYFPRLHEEHPPWKRRIGPWYAWLCRRFLPRAASVTTVGEAIAAEYSRQFGVDVGVVSNATPFADLTPTPVHDPVRVVHSGTSHRERNIGAIVDGVLAVPGHTLDLFL</sequence>
<accession>A0A060C216</accession>
<evidence type="ECO:0000313" key="1">
    <source>
        <dbReference type="EMBL" id="AIA89269.1"/>
    </source>
</evidence>